<protein>
    <submittedName>
        <fullName evidence="1">DUF2931 family protein</fullName>
    </submittedName>
</protein>
<organism evidence="1 2">
    <name type="scientific">Vibrio algivorus</name>
    <dbReference type="NCBI Taxonomy" id="1667024"/>
    <lineage>
        <taxon>Bacteria</taxon>
        <taxon>Pseudomonadati</taxon>
        <taxon>Pseudomonadota</taxon>
        <taxon>Gammaproteobacteria</taxon>
        <taxon>Vibrionales</taxon>
        <taxon>Vibrionaceae</taxon>
        <taxon>Vibrio</taxon>
    </lineage>
</organism>
<accession>A0A557NYN9</accession>
<dbReference type="Pfam" id="PF11153">
    <property type="entry name" value="DUF2931"/>
    <property type="match status" value="1"/>
</dbReference>
<dbReference type="InterPro" id="IPR021326">
    <property type="entry name" value="DUF2931"/>
</dbReference>
<reference evidence="1 2" key="1">
    <citation type="submission" date="2019-07" db="EMBL/GenBank/DDBJ databases">
        <title>The draft genome sequence of Vibrio algivorus M1486.</title>
        <authorList>
            <person name="Meng X."/>
        </authorList>
    </citation>
    <scope>NUCLEOTIDE SEQUENCE [LARGE SCALE GENOMIC DNA]</scope>
    <source>
        <strain evidence="1 2">M1486</strain>
    </source>
</reference>
<evidence type="ECO:0000313" key="2">
    <source>
        <dbReference type="Proteomes" id="UP000319828"/>
    </source>
</evidence>
<gene>
    <name evidence="1" type="ORF">FOF44_15335</name>
</gene>
<sequence length="413" mass="47467">MLLCVITSFTIHRMMALLTTRTPIHKERLIVNNMIRQCKRTLLLLTLVSLPCAAFSKVPEIPQDKPNWSIGVTAPSFYPIYVSQAYGVNEKENWTSVLFSYNRLLHTISLSNIQRWVPEYDGFGIALDMQADVAPAQMGGTNHLPDSIYVYWTSMHDLKFYVTKFDLSDKIKTLMSKDFRRSNENKTCYIYNFLLGLLPNGHAKVWLYGCLDYIYIGEIAPFKTMQQDYQGVKAADLGDTTEFFQSIEKQANDLGESLFPIPWDKVNKTYWLKDVINVYSLNDYNEQGDLINPRVKSTAAKPEPITYRCWADKPLAPKTPLKLEPSSPQFAFLQLLWEYSPHLVNPVDNLDSTINDAWKEAKQQGLDEDHTQAWVLGRLVGLTDYPLDKLYKELKVSEQGQALIKQYVDQMCQ</sequence>
<evidence type="ECO:0000313" key="1">
    <source>
        <dbReference type="EMBL" id="TVO33445.1"/>
    </source>
</evidence>
<dbReference type="OrthoDB" id="5830811at2"/>
<dbReference type="Proteomes" id="UP000319828">
    <property type="component" value="Unassembled WGS sequence"/>
</dbReference>
<name>A0A557NYN9_9VIBR</name>
<proteinExistence type="predicted"/>
<dbReference type="EMBL" id="VMKJ01000041">
    <property type="protein sequence ID" value="TVO33445.1"/>
    <property type="molecule type" value="Genomic_DNA"/>
</dbReference>
<comment type="caution">
    <text evidence="1">The sequence shown here is derived from an EMBL/GenBank/DDBJ whole genome shotgun (WGS) entry which is preliminary data.</text>
</comment>
<dbReference type="AlphaFoldDB" id="A0A557NYN9"/>